<evidence type="ECO:0000256" key="9">
    <source>
        <dbReference type="ARBA" id="ARBA00022729"/>
    </source>
</evidence>
<dbReference type="SUPFAM" id="SSF52172">
    <property type="entry name" value="CheY-like"/>
    <property type="match status" value="1"/>
</dbReference>
<keyword evidence="6 17" id="KW-0597">Phosphoprotein</keyword>
<evidence type="ECO:0000256" key="3">
    <source>
        <dbReference type="ARBA" id="ARBA00012438"/>
    </source>
</evidence>
<keyword evidence="5" id="KW-0997">Cell inner membrane</keyword>
<evidence type="ECO:0000256" key="15">
    <source>
        <dbReference type="ARBA" id="ARBA00023136"/>
    </source>
</evidence>
<evidence type="ECO:0000256" key="19">
    <source>
        <dbReference type="SAM" id="SignalP"/>
    </source>
</evidence>
<dbReference type="InterPro" id="IPR001638">
    <property type="entry name" value="Solute-binding_3/MltF_N"/>
</dbReference>
<keyword evidence="10" id="KW-0547">Nucleotide-binding</keyword>
<keyword evidence="9 19" id="KW-0732">Signal</keyword>
<dbReference type="SMART" id="SM00388">
    <property type="entry name" value="HisKA"/>
    <property type="match status" value="1"/>
</dbReference>
<keyword evidence="14" id="KW-0902">Two-component regulatory system</keyword>
<evidence type="ECO:0000256" key="13">
    <source>
        <dbReference type="ARBA" id="ARBA00022989"/>
    </source>
</evidence>
<name>A0AAE7EKL2_SERFO</name>
<evidence type="ECO:0000256" key="18">
    <source>
        <dbReference type="SAM" id="Phobius"/>
    </source>
</evidence>
<evidence type="ECO:0000256" key="11">
    <source>
        <dbReference type="ARBA" id="ARBA00022777"/>
    </source>
</evidence>
<dbReference type="EC" id="2.7.13.3" evidence="3"/>
<dbReference type="SUPFAM" id="SSF47226">
    <property type="entry name" value="Histidine-containing phosphotransfer domain, HPT domain"/>
    <property type="match status" value="1"/>
</dbReference>
<evidence type="ECO:0000256" key="10">
    <source>
        <dbReference type="ARBA" id="ARBA00022741"/>
    </source>
</evidence>
<dbReference type="Gene3D" id="1.20.120.160">
    <property type="entry name" value="HPT domain"/>
    <property type="match status" value="1"/>
</dbReference>
<dbReference type="InterPro" id="IPR008207">
    <property type="entry name" value="Sig_transdc_His_kin_Hpt_dom"/>
</dbReference>
<evidence type="ECO:0000256" key="1">
    <source>
        <dbReference type="ARBA" id="ARBA00000085"/>
    </source>
</evidence>
<evidence type="ECO:0000313" key="24">
    <source>
        <dbReference type="Proteomes" id="UP000503464"/>
    </source>
</evidence>
<dbReference type="Pfam" id="PF00497">
    <property type="entry name" value="SBP_bac_3"/>
    <property type="match status" value="1"/>
</dbReference>
<dbReference type="Pfam" id="PF01627">
    <property type="entry name" value="Hpt"/>
    <property type="match status" value="1"/>
</dbReference>
<dbReference type="SMART" id="SM00387">
    <property type="entry name" value="HATPase_c"/>
    <property type="match status" value="1"/>
</dbReference>
<dbReference type="CDD" id="cd13705">
    <property type="entry name" value="PBP2_BvgS_D1"/>
    <property type="match status" value="1"/>
</dbReference>
<protein>
    <recommendedName>
        <fullName evidence="3">histidine kinase</fullName>
        <ecNumber evidence="3">2.7.13.3</ecNumber>
    </recommendedName>
</protein>
<dbReference type="AlphaFoldDB" id="A0AAE7EKL2"/>
<dbReference type="SMART" id="SM00062">
    <property type="entry name" value="PBPb"/>
    <property type="match status" value="2"/>
</dbReference>
<feature type="signal peptide" evidence="19">
    <location>
        <begin position="1"/>
        <end position="21"/>
    </location>
</feature>
<evidence type="ECO:0000256" key="7">
    <source>
        <dbReference type="ARBA" id="ARBA00022679"/>
    </source>
</evidence>
<feature type="chain" id="PRO_5042084782" description="histidine kinase" evidence="19">
    <location>
        <begin position="22"/>
        <end position="1198"/>
    </location>
</feature>
<dbReference type="SUPFAM" id="SSF47384">
    <property type="entry name" value="Homodimeric domain of signal transducing histidine kinase"/>
    <property type="match status" value="1"/>
</dbReference>
<organism evidence="23 24">
    <name type="scientific">Serratia fonticola</name>
    <dbReference type="NCBI Taxonomy" id="47917"/>
    <lineage>
        <taxon>Bacteria</taxon>
        <taxon>Pseudomonadati</taxon>
        <taxon>Pseudomonadota</taxon>
        <taxon>Gammaproteobacteria</taxon>
        <taxon>Enterobacterales</taxon>
        <taxon>Yersiniaceae</taxon>
        <taxon>Serratia</taxon>
    </lineage>
</organism>
<dbReference type="Gene3D" id="1.10.287.130">
    <property type="match status" value="1"/>
</dbReference>
<dbReference type="RefSeq" id="WP_173409747.1">
    <property type="nucleotide sequence ID" value="NZ_CP054160.3"/>
</dbReference>
<dbReference type="Gene3D" id="3.30.565.10">
    <property type="entry name" value="Histidine kinase-like ATPase, C-terminal domain"/>
    <property type="match status" value="1"/>
</dbReference>
<dbReference type="Proteomes" id="UP000503464">
    <property type="component" value="Chromosome"/>
</dbReference>
<dbReference type="CDD" id="cd17546">
    <property type="entry name" value="REC_hyHK_CKI1_RcsC-like"/>
    <property type="match status" value="1"/>
</dbReference>
<keyword evidence="8 18" id="KW-0812">Transmembrane</keyword>
<dbReference type="SUPFAM" id="SSF53850">
    <property type="entry name" value="Periplasmic binding protein-like II"/>
    <property type="match status" value="2"/>
</dbReference>
<dbReference type="CDD" id="cd13707">
    <property type="entry name" value="PBP2_BvgS_D2"/>
    <property type="match status" value="1"/>
</dbReference>
<sequence length="1198" mass="132905">MLKRVLGFWLVLLCLMLPAQAVINGPITLALSSNYIVTPPATPFSYGDLAWLAQKYSLTVAVYDAESPPLSINSAIGRYRGMNADYLVLLGKTLHIHVTVKLYADKQQALAALRAGNVDLVLSQPAEGRPLGAPYITSLPLVKGYPTLVTRTAEVMKPFNYNSDKVRVAITRDFPPESFIKQAFPNASVVSFANEYQALASVANQQSDYFLGNNLTTSFIIARDFYQTLGMVKFWQEPQSSNVFIALDSQRQLVNIIDKFIGSLAEPLHSQIAQSWIDMGNLTFLTKDLAFTPQETRWLEKHRKLRVVINPYYAPFSMVDENQEIRGLVGDILNLIQLQTGLTFEPVIANTNEEMASIIRSGDWDILSAATYSPEREEQIAFTHPFLATPFVMVTRVSTKNSEELKAGMQVAIPAYHTLSDQLKAKYPGVQWVEVENTIAALGMLDRWEVDAVLSTQLASRYIIDHYYPNRLSYFRIPGERIAQISFAVPRGSQELQSILNKALDDIPPKEMLNLAGKWVKTPEVKIDTWNLYNRPFYLVIVLATLLVVSSLLWGAYLLRAIRKSKEAQAALEYQLGFRQTLFNSIPVPVYVISLEGELESYNSAFGAFFTPELHAAMHHSLFDRRHPLADIFAALQPDIQQGLQVNQVIPHQLVLNNGTEERLILHWLTLCQLPANTPPTLICGWKDITESRQLMGALQVEKDKAIDANRAKSTFLATMSHEIRTPVSAIMGFLELLTTHSQSPAAEKESIQLAYSTAQSLLGLIGDVLDMEKIESGNFELAPEWVDLASLLATTVSSFEGVATLKNLRLSVDYRLKKTQALWLDPQAVKQVLANLLSNAIKFTVEGGIEVIAQTHAQGTEQTRLTLSVRDSGAGISPQEQQHLFKPFSQTKWGKQQTGSGLGLTICRELVERMAGTIDMASQPGKGTTMTVTLTTAVADLERVTAVSFTPKSLVSGPTALRIVIADDHPTNRLLLRRQLATLGYRVDEAIDGVEALALIEANPYDLLITDLNMPNMDGITLTRRVREFNQDIIIWGLTANAQAEEKERCLAMGMNLCLFKPVDLPQLEAALQSVAGPSQADPLSEFIDMATLQALSLGDNALMRQMLAQSRLENDQDLLAARKALHSQDWPTLQSHLHRINGTAQLLGATSLHLLSEELENALATQQHEAVIEEGMRELEQLLQGLNAAIEAFSRP</sequence>
<dbReference type="SUPFAM" id="SSF55785">
    <property type="entry name" value="PYP-like sensor domain (PAS domain)"/>
    <property type="match status" value="1"/>
</dbReference>
<reference evidence="24" key="1">
    <citation type="submission" date="2020-03" db="EMBL/GenBank/DDBJ databases">
        <title>Genome sequences of seven Enterobacteriaceae strains isolated from Canadian wastewater treatment facilities.</title>
        <authorList>
            <person name="Huang H."/>
            <person name="Chmara J.T."/>
            <person name="Duceppe M.-O."/>
        </authorList>
    </citation>
    <scope>NUCLEOTIDE SEQUENCE [LARGE SCALE GENOMIC DNA]</scope>
    <source>
        <strain evidence="24">Biosolid 3</strain>
    </source>
</reference>
<dbReference type="GO" id="GO:0005886">
    <property type="term" value="C:plasma membrane"/>
    <property type="evidence" value="ECO:0007669"/>
    <property type="project" value="UniProtKB-SubCell"/>
</dbReference>
<keyword evidence="7" id="KW-0808">Transferase</keyword>
<dbReference type="InterPro" id="IPR049870">
    <property type="entry name" value="BvgS-like_periplasmic1"/>
</dbReference>
<dbReference type="InterPro" id="IPR036097">
    <property type="entry name" value="HisK_dim/P_sf"/>
</dbReference>
<dbReference type="Gene3D" id="3.30.450.20">
    <property type="entry name" value="PAS domain"/>
    <property type="match status" value="1"/>
</dbReference>
<dbReference type="Gene3D" id="3.40.50.2300">
    <property type="match status" value="1"/>
</dbReference>
<accession>A0AAE7EKL2</accession>
<dbReference type="Gene3D" id="3.40.190.10">
    <property type="entry name" value="Periplasmic binding protein-like II"/>
    <property type="match status" value="4"/>
</dbReference>
<comment type="subcellular location">
    <subcellularLocation>
        <location evidence="2">Cell inner membrane</location>
        <topology evidence="2">Multi-pass membrane protein</topology>
    </subcellularLocation>
</comment>
<feature type="modified residue" description="Phosphohistidine" evidence="16">
    <location>
        <position position="1140"/>
    </location>
</feature>
<dbReference type="CDD" id="cd00088">
    <property type="entry name" value="HPT"/>
    <property type="match status" value="1"/>
</dbReference>
<dbReference type="InterPro" id="IPR011006">
    <property type="entry name" value="CheY-like_superfamily"/>
</dbReference>
<gene>
    <name evidence="23" type="ORF">G9399_20960</name>
</gene>
<dbReference type="SUPFAM" id="SSF55874">
    <property type="entry name" value="ATPase domain of HSP90 chaperone/DNA topoisomerase II/histidine kinase"/>
    <property type="match status" value="1"/>
</dbReference>
<dbReference type="PANTHER" id="PTHR43047">
    <property type="entry name" value="TWO-COMPONENT HISTIDINE PROTEIN KINASE"/>
    <property type="match status" value="1"/>
</dbReference>
<dbReference type="InterPro" id="IPR003594">
    <property type="entry name" value="HATPase_dom"/>
</dbReference>
<evidence type="ECO:0000256" key="17">
    <source>
        <dbReference type="PROSITE-ProRule" id="PRU00169"/>
    </source>
</evidence>
<evidence type="ECO:0000256" key="14">
    <source>
        <dbReference type="ARBA" id="ARBA00023012"/>
    </source>
</evidence>
<dbReference type="SMART" id="SM00448">
    <property type="entry name" value="REC"/>
    <property type="match status" value="1"/>
</dbReference>
<dbReference type="InterPro" id="IPR005467">
    <property type="entry name" value="His_kinase_dom"/>
</dbReference>
<dbReference type="FunFam" id="3.30.565.10:FF:000010">
    <property type="entry name" value="Sensor histidine kinase RcsC"/>
    <property type="match status" value="1"/>
</dbReference>
<keyword evidence="4" id="KW-1003">Cell membrane</keyword>
<evidence type="ECO:0000256" key="4">
    <source>
        <dbReference type="ARBA" id="ARBA00022475"/>
    </source>
</evidence>
<dbReference type="InterPro" id="IPR049871">
    <property type="entry name" value="BvgS-like_periplasmic2"/>
</dbReference>
<evidence type="ECO:0000256" key="16">
    <source>
        <dbReference type="PROSITE-ProRule" id="PRU00110"/>
    </source>
</evidence>
<dbReference type="CDD" id="cd16922">
    <property type="entry name" value="HATPase_EvgS-ArcB-TorS-like"/>
    <property type="match status" value="1"/>
</dbReference>
<dbReference type="EMBL" id="CP054160">
    <property type="protein sequence ID" value="QKJ60317.1"/>
    <property type="molecule type" value="Genomic_DNA"/>
</dbReference>
<dbReference type="Pfam" id="PF00512">
    <property type="entry name" value="HisKA"/>
    <property type="match status" value="1"/>
</dbReference>
<feature type="domain" description="Histidine kinase" evidence="20">
    <location>
        <begin position="719"/>
        <end position="939"/>
    </location>
</feature>
<evidence type="ECO:0000259" key="20">
    <source>
        <dbReference type="PROSITE" id="PS50109"/>
    </source>
</evidence>
<evidence type="ECO:0000256" key="8">
    <source>
        <dbReference type="ARBA" id="ARBA00022692"/>
    </source>
</evidence>
<keyword evidence="15 18" id="KW-0472">Membrane</keyword>
<dbReference type="PRINTS" id="PR00344">
    <property type="entry name" value="BCTRLSENSOR"/>
</dbReference>
<evidence type="ECO:0000313" key="23">
    <source>
        <dbReference type="EMBL" id="QKJ60317.1"/>
    </source>
</evidence>
<keyword evidence="13 18" id="KW-1133">Transmembrane helix</keyword>
<evidence type="ECO:0000259" key="21">
    <source>
        <dbReference type="PROSITE" id="PS50110"/>
    </source>
</evidence>
<evidence type="ECO:0000256" key="12">
    <source>
        <dbReference type="ARBA" id="ARBA00022840"/>
    </source>
</evidence>
<dbReference type="PROSITE" id="PS50109">
    <property type="entry name" value="HIS_KIN"/>
    <property type="match status" value="1"/>
</dbReference>
<feature type="modified residue" description="4-aspartylphosphate" evidence="17">
    <location>
        <position position="1012"/>
    </location>
</feature>
<evidence type="ECO:0000256" key="6">
    <source>
        <dbReference type="ARBA" id="ARBA00022553"/>
    </source>
</evidence>
<dbReference type="GO" id="GO:0000155">
    <property type="term" value="F:phosphorelay sensor kinase activity"/>
    <property type="evidence" value="ECO:0007669"/>
    <property type="project" value="InterPro"/>
</dbReference>
<feature type="domain" description="HPt" evidence="22">
    <location>
        <begin position="1101"/>
        <end position="1198"/>
    </location>
</feature>
<feature type="domain" description="Response regulatory" evidence="21">
    <location>
        <begin position="963"/>
        <end position="1077"/>
    </location>
</feature>
<keyword evidence="12" id="KW-0067">ATP-binding</keyword>
<evidence type="ECO:0000256" key="2">
    <source>
        <dbReference type="ARBA" id="ARBA00004429"/>
    </source>
</evidence>
<dbReference type="InterPro" id="IPR004358">
    <property type="entry name" value="Sig_transdc_His_kin-like_C"/>
</dbReference>
<dbReference type="Pfam" id="PF02518">
    <property type="entry name" value="HATPase_c"/>
    <property type="match status" value="1"/>
</dbReference>
<dbReference type="InterPro" id="IPR003661">
    <property type="entry name" value="HisK_dim/P_dom"/>
</dbReference>
<dbReference type="Pfam" id="PF00072">
    <property type="entry name" value="Response_reg"/>
    <property type="match status" value="1"/>
</dbReference>
<comment type="catalytic activity">
    <reaction evidence="1">
        <text>ATP + protein L-histidine = ADP + protein N-phospho-L-histidine.</text>
        <dbReference type="EC" id="2.7.13.3"/>
    </reaction>
</comment>
<dbReference type="GO" id="GO:0009927">
    <property type="term" value="F:histidine phosphotransfer kinase activity"/>
    <property type="evidence" value="ECO:0007669"/>
    <property type="project" value="TreeGrafter"/>
</dbReference>
<proteinExistence type="predicted"/>
<dbReference type="PROSITE" id="PS50894">
    <property type="entry name" value="HPT"/>
    <property type="match status" value="1"/>
</dbReference>
<dbReference type="PROSITE" id="PS50110">
    <property type="entry name" value="RESPONSE_REGULATORY"/>
    <property type="match status" value="1"/>
</dbReference>
<dbReference type="PANTHER" id="PTHR43047:SF72">
    <property type="entry name" value="OSMOSENSING HISTIDINE PROTEIN KINASE SLN1"/>
    <property type="match status" value="1"/>
</dbReference>
<dbReference type="InterPro" id="IPR001789">
    <property type="entry name" value="Sig_transdc_resp-reg_receiver"/>
</dbReference>
<feature type="transmembrane region" description="Helical" evidence="18">
    <location>
        <begin position="537"/>
        <end position="559"/>
    </location>
</feature>
<keyword evidence="11" id="KW-0418">Kinase</keyword>
<evidence type="ECO:0000256" key="5">
    <source>
        <dbReference type="ARBA" id="ARBA00022519"/>
    </source>
</evidence>
<evidence type="ECO:0000259" key="22">
    <source>
        <dbReference type="PROSITE" id="PS50894"/>
    </source>
</evidence>
<dbReference type="InterPro" id="IPR036890">
    <property type="entry name" value="HATPase_C_sf"/>
</dbReference>
<dbReference type="InterPro" id="IPR035965">
    <property type="entry name" value="PAS-like_dom_sf"/>
</dbReference>
<dbReference type="InterPro" id="IPR036641">
    <property type="entry name" value="HPT_dom_sf"/>
</dbReference>
<dbReference type="CDD" id="cd00082">
    <property type="entry name" value="HisKA"/>
    <property type="match status" value="1"/>
</dbReference>
<dbReference type="GO" id="GO:0005524">
    <property type="term" value="F:ATP binding"/>
    <property type="evidence" value="ECO:0007669"/>
    <property type="project" value="UniProtKB-KW"/>
</dbReference>